<keyword evidence="3" id="KW-1185">Reference proteome</keyword>
<feature type="region of interest" description="Disordered" evidence="1">
    <location>
        <begin position="308"/>
        <end position="329"/>
    </location>
</feature>
<feature type="compositionally biased region" description="Polar residues" evidence="1">
    <location>
        <begin position="418"/>
        <end position="442"/>
    </location>
</feature>
<proteinExistence type="predicted"/>
<gene>
    <name evidence="2" type="ORF">KUF71_015268</name>
</gene>
<sequence length="478" mass="52719">MEGKKSSKRTKTNDFEDLKQPCNVDSEADLSNMCSSSDFPSSQECFSIGWDWSGQKSDKPSIRVVERPVQRKNETVELLQCQRKRQFVRKCDPDLFDASLFVDQLKSLAAGFKCVPESTSPVASPPPSVMFATPARTSSERFQEAEESLKDLLDDSLGADLFQCTQDYEQKQLQTPTLQEVGLSSSKRKHRLSLSSSKNSKTVCRRINDIYEKQAGAYQKTSEVPREQNLDKKNNNKNDSAEVVLNEAASLTIGQLEKRPQPIMQGCDHTVEITNANAEKTLDSDLEDDEFASPDLLSMIDALEKNETQEKLAVPDSSNSTSSSDPAACTKVPVTVKQHEESINKLTIGVSRHQTPKTGIQRKQVLSVSSKPLKDLSSSDKTTSTLLNVIDKKNGESMKKLRAEVSKHPPLYKELQEEQVSSGQSNSPATTSSDSASVTILDSVNEVHENGLKNMRAEANRPTKKSLSLGGGPLRCTP</sequence>
<comment type="caution">
    <text evidence="2">The sequence shown here is derived from an EMBL/GenBank/DDBJ whole genome shotgun (WGS) entry which is preliminary data.</text>
</comment>
<feature type="compositionally biased region" description="Basic and acidic residues" evidence="1">
    <location>
        <begin position="223"/>
        <end position="240"/>
    </location>
</feature>
<dbReference type="AlphaFoldDB" id="A0AAE1LQR7"/>
<feature type="region of interest" description="Disordered" evidence="1">
    <location>
        <begin position="218"/>
        <end position="240"/>
    </location>
</feature>
<feature type="compositionally biased region" description="Basic and acidic residues" evidence="1">
    <location>
        <begin position="445"/>
        <end position="461"/>
    </location>
</feature>
<reference evidence="2" key="1">
    <citation type="submission" date="2021-07" db="EMBL/GenBank/DDBJ databases">
        <authorList>
            <person name="Catto M.A."/>
            <person name="Jacobson A."/>
            <person name="Kennedy G."/>
            <person name="Labadie P."/>
            <person name="Hunt B.G."/>
            <person name="Srinivasan R."/>
        </authorList>
    </citation>
    <scope>NUCLEOTIDE SEQUENCE</scope>
    <source>
        <strain evidence="2">PL_HMW_Pooled</strain>
        <tissue evidence="2">Head</tissue>
    </source>
</reference>
<feature type="region of interest" description="Disordered" evidence="1">
    <location>
        <begin position="404"/>
        <end position="478"/>
    </location>
</feature>
<reference evidence="2" key="2">
    <citation type="journal article" date="2023" name="BMC Genomics">
        <title>Pest status, molecular evolution, and epigenetic factors derived from the genome assembly of Frankliniella fusca, a thysanopteran phytovirus vector.</title>
        <authorList>
            <person name="Catto M.A."/>
            <person name="Labadie P.E."/>
            <person name="Jacobson A.L."/>
            <person name="Kennedy G.G."/>
            <person name="Srinivasan R."/>
            <person name="Hunt B.G."/>
        </authorList>
    </citation>
    <scope>NUCLEOTIDE SEQUENCE</scope>
    <source>
        <strain evidence="2">PL_HMW_Pooled</strain>
    </source>
</reference>
<evidence type="ECO:0000313" key="2">
    <source>
        <dbReference type="EMBL" id="KAK3926932.1"/>
    </source>
</evidence>
<name>A0AAE1LQR7_9NEOP</name>
<accession>A0AAE1LQR7</accession>
<evidence type="ECO:0000313" key="3">
    <source>
        <dbReference type="Proteomes" id="UP001219518"/>
    </source>
</evidence>
<protein>
    <submittedName>
        <fullName evidence="2">Uncharacterized protein</fullName>
    </submittedName>
</protein>
<dbReference type="EMBL" id="JAHWGI010001271">
    <property type="protein sequence ID" value="KAK3926932.1"/>
    <property type="molecule type" value="Genomic_DNA"/>
</dbReference>
<organism evidence="2 3">
    <name type="scientific">Frankliniella fusca</name>
    <dbReference type="NCBI Taxonomy" id="407009"/>
    <lineage>
        <taxon>Eukaryota</taxon>
        <taxon>Metazoa</taxon>
        <taxon>Ecdysozoa</taxon>
        <taxon>Arthropoda</taxon>
        <taxon>Hexapoda</taxon>
        <taxon>Insecta</taxon>
        <taxon>Pterygota</taxon>
        <taxon>Neoptera</taxon>
        <taxon>Paraneoptera</taxon>
        <taxon>Thysanoptera</taxon>
        <taxon>Terebrantia</taxon>
        <taxon>Thripoidea</taxon>
        <taxon>Thripidae</taxon>
        <taxon>Frankliniella</taxon>
    </lineage>
</organism>
<evidence type="ECO:0000256" key="1">
    <source>
        <dbReference type="SAM" id="MobiDB-lite"/>
    </source>
</evidence>
<dbReference type="Proteomes" id="UP001219518">
    <property type="component" value="Unassembled WGS sequence"/>
</dbReference>
<feature type="compositionally biased region" description="Gly residues" evidence="1">
    <location>
        <begin position="469"/>
        <end position="478"/>
    </location>
</feature>